<dbReference type="OrthoDB" id="687268at2"/>
<dbReference type="Proteomes" id="UP000293874">
    <property type="component" value="Unassembled WGS sequence"/>
</dbReference>
<name>A0A4Q7MQJ4_9BACT</name>
<dbReference type="AlphaFoldDB" id="A0A4Q7MQJ4"/>
<evidence type="ECO:0000256" key="1">
    <source>
        <dbReference type="SAM" id="SignalP"/>
    </source>
</evidence>
<feature type="chain" id="PRO_5020684123" evidence="1">
    <location>
        <begin position="25"/>
        <end position="146"/>
    </location>
</feature>
<feature type="signal peptide" evidence="1">
    <location>
        <begin position="1"/>
        <end position="24"/>
    </location>
</feature>
<sequence length="146" mass="16010">MKSLKIVLASLLLVAGGITVSSFAVESYNSKAFALKCYTYVITDKDNITFGSADQITELVVKNEGFWAVSAHTPSTISTICDPTNFLCAICFDDSKYTLTQALTAVWNYYNTNHTFTSGLDIDPLTGATDVLRVYIRDVNDTNPNQ</sequence>
<dbReference type="RefSeq" id="WP_130543458.1">
    <property type="nucleotide sequence ID" value="NZ_CP042431.1"/>
</dbReference>
<proteinExistence type="predicted"/>
<organism evidence="2 3">
    <name type="scientific">Pseudobacter ginsenosidimutans</name>
    <dbReference type="NCBI Taxonomy" id="661488"/>
    <lineage>
        <taxon>Bacteria</taxon>
        <taxon>Pseudomonadati</taxon>
        <taxon>Bacteroidota</taxon>
        <taxon>Chitinophagia</taxon>
        <taxon>Chitinophagales</taxon>
        <taxon>Chitinophagaceae</taxon>
        <taxon>Pseudobacter</taxon>
    </lineage>
</organism>
<evidence type="ECO:0000313" key="2">
    <source>
        <dbReference type="EMBL" id="RZS69092.1"/>
    </source>
</evidence>
<accession>A0A4Q7MQJ4</accession>
<dbReference type="EMBL" id="SGXA01000003">
    <property type="protein sequence ID" value="RZS69092.1"/>
    <property type="molecule type" value="Genomic_DNA"/>
</dbReference>
<reference evidence="2 3" key="1">
    <citation type="submission" date="2019-02" db="EMBL/GenBank/DDBJ databases">
        <title>Genomic Encyclopedia of Type Strains, Phase IV (KMG-IV): sequencing the most valuable type-strain genomes for metagenomic binning, comparative biology and taxonomic classification.</title>
        <authorList>
            <person name="Goeker M."/>
        </authorList>
    </citation>
    <scope>NUCLEOTIDE SEQUENCE [LARGE SCALE GENOMIC DNA]</scope>
    <source>
        <strain evidence="2 3">DSM 18116</strain>
    </source>
</reference>
<gene>
    <name evidence="2" type="ORF">EV199_4917</name>
</gene>
<comment type="caution">
    <text evidence="2">The sequence shown here is derived from an EMBL/GenBank/DDBJ whole genome shotgun (WGS) entry which is preliminary data.</text>
</comment>
<evidence type="ECO:0000313" key="3">
    <source>
        <dbReference type="Proteomes" id="UP000293874"/>
    </source>
</evidence>
<protein>
    <submittedName>
        <fullName evidence="2">Uncharacterized protein</fullName>
    </submittedName>
</protein>
<keyword evidence="3" id="KW-1185">Reference proteome</keyword>
<keyword evidence="1" id="KW-0732">Signal</keyword>